<evidence type="ECO:0000256" key="1">
    <source>
        <dbReference type="ARBA" id="ARBA00004141"/>
    </source>
</evidence>
<dbReference type="FunFam" id="1.20.1250.20:FF:000023">
    <property type="entry name" value="Solute carrier family 22 member 6"/>
    <property type="match status" value="1"/>
</dbReference>
<keyword evidence="3 5" id="KW-1133">Transmembrane helix</keyword>
<protein>
    <submittedName>
        <fullName evidence="8">Solute carrier family 22 member 6-like</fullName>
    </submittedName>
</protein>
<feature type="transmembrane region" description="Helical" evidence="5">
    <location>
        <begin position="396"/>
        <end position="415"/>
    </location>
</feature>
<evidence type="ECO:0000313" key="7">
    <source>
        <dbReference type="Proteomes" id="UP000694850"/>
    </source>
</evidence>
<dbReference type="Proteomes" id="UP000694850">
    <property type="component" value="Unplaced"/>
</dbReference>
<evidence type="ECO:0000256" key="4">
    <source>
        <dbReference type="ARBA" id="ARBA00023136"/>
    </source>
</evidence>
<gene>
    <name evidence="8" type="primary">LOC103200356</name>
</gene>
<dbReference type="OrthoDB" id="5296287at2759"/>
<evidence type="ECO:0000256" key="5">
    <source>
        <dbReference type="SAM" id="Phobius"/>
    </source>
</evidence>
<dbReference type="RefSeq" id="XP_007943047.1">
    <property type="nucleotide sequence ID" value="XM_007944856.1"/>
</dbReference>
<accession>A0A8B7A6K9</accession>
<feature type="transmembrane region" description="Helical" evidence="5">
    <location>
        <begin position="338"/>
        <end position="357"/>
    </location>
</feature>
<evidence type="ECO:0000313" key="8">
    <source>
        <dbReference type="RefSeq" id="XP_007943047.1"/>
    </source>
</evidence>
<dbReference type="PROSITE" id="PS50850">
    <property type="entry name" value="MFS"/>
    <property type="match status" value="1"/>
</dbReference>
<dbReference type="Pfam" id="PF00083">
    <property type="entry name" value="Sugar_tr"/>
    <property type="match status" value="1"/>
</dbReference>
<keyword evidence="2 5" id="KW-0812">Transmembrane</keyword>
<feature type="transmembrane region" description="Helical" evidence="5">
    <location>
        <begin position="458"/>
        <end position="479"/>
    </location>
</feature>
<dbReference type="SUPFAM" id="SSF103473">
    <property type="entry name" value="MFS general substrate transporter"/>
    <property type="match status" value="1"/>
</dbReference>
<proteinExistence type="predicted"/>
<dbReference type="GO" id="GO:0016020">
    <property type="term" value="C:membrane"/>
    <property type="evidence" value="ECO:0007669"/>
    <property type="project" value="UniProtKB-SubCell"/>
</dbReference>
<name>A0A8B7A6K9_ORYAF</name>
<dbReference type="InterPro" id="IPR036259">
    <property type="entry name" value="MFS_trans_sf"/>
</dbReference>
<feature type="transmembrane region" description="Helical" evidence="5">
    <location>
        <begin position="21"/>
        <end position="37"/>
    </location>
</feature>
<dbReference type="GO" id="GO:0022857">
    <property type="term" value="F:transmembrane transporter activity"/>
    <property type="evidence" value="ECO:0007669"/>
    <property type="project" value="InterPro"/>
</dbReference>
<evidence type="ECO:0000256" key="2">
    <source>
        <dbReference type="ARBA" id="ARBA00022692"/>
    </source>
</evidence>
<dbReference type="Gene3D" id="1.20.1250.20">
    <property type="entry name" value="MFS general substrate transporter like domains"/>
    <property type="match status" value="1"/>
</dbReference>
<feature type="domain" description="Major facilitator superfamily (MFS) profile" evidence="6">
    <location>
        <begin position="27"/>
        <end position="509"/>
    </location>
</feature>
<feature type="transmembrane region" description="Helical" evidence="5">
    <location>
        <begin position="164"/>
        <end position="182"/>
    </location>
</feature>
<dbReference type="InterPro" id="IPR020846">
    <property type="entry name" value="MFS_dom"/>
</dbReference>
<reference evidence="8" key="1">
    <citation type="submission" date="2025-08" db="UniProtKB">
        <authorList>
            <consortium name="RefSeq"/>
        </authorList>
    </citation>
    <scope>IDENTIFICATION</scope>
</reference>
<keyword evidence="4 5" id="KW-0472">Membrane</keyword>
<dbReference type="InterPro" id="IPR005828">
    <property type="entry name" value="MFS_sugar_transport-like"/>
</dbReference>
<comment type="subcellular location">
    <subcellularLocation>
        <location evidence="1">Membrane</location>
        <topology evidence="1">Multi-pass membrane protein</topology>
    </subcellularLocation>
</comment>
<dbReference type="GeneID" id="103200356"/>
<dbReference type="AlphaFoldDB" id="A0A8B7A6K9"/>
<organism evidence="7 8">
    <name type="scientific">Orycteropus afer afer</name>
    <dbReference type="NCBI Taxonomy" id="1230840"/>
    <lineage>
        <taxon>Eukaryota</taxon>
        <taxon>Metazoa</taxon>
        <taxon>Chordata</taxon>
        <taxon>Craniata</taxon>
        <taxon>Vertebrata</taxon>
        <taxon>Euteleostomi</taxon>
        <taxon>Mammalia</taxon>
        <taxon>Eutheria</taxon>
        <taxon>Afrotheria</taxon>
        <taxon>Tubulidentata</taxon>
        <taxon>Orycteropodidae</taxon>
        <taxon>Orycteropus</taxon>
    </lineage>
</organism>
<feature type="transmembrane region" description="Helical" evidence="5">
    <location>
        <begin position="256"/>
        <end position="276"/>
    </location>
</feature>
<keyword evidence="7" id="KW-1185">Reference proteome</keyword>
<evidence type="ECO:0000256" key="3">
    <source>
        <dbReference type="ARBA" id="ARBA00022989"/>
    </source>
</evidence>
<feature type="transmembrane region" description="Helical" evidence="5">
    <location>
        <begin position="139"/>
        <end position="157"/>
    </location>
</feature>
<evidence type="ECO:0000259" key="6">
    <source>
        <dbReference type="PROSITE" id="PS50850"/>
    </source>
</evidence>
<feature type="transmembrane region" description="Helical" evidence="5">
    <location>
        <begin position="221"/>
        <end position="244"/>
    </location>
</feature>
<feature type="transmembrane region" description="Helical" evidence="5">
    <location>
        <begin position="369"/>
        <end position="389"/>
    </location>
</feature>
<dbReference type="PANTHER" id="PTHR24064">
    <property type="entry name" value="SOLUTE CARRIER FAMILY 22 MEMBER"/>
    <property type="match status" value="1"/>
</dbReference>
<sequence>MAFNDLLKQVGGFGRFQQIQVTLAIIPFFLILVHHTLQNFTAAIPTHHCRPPANTNLSKEGGLEAWLPRDEQGQPESCLRFTSPQWGPPSANGTEVNITRSTEPCTNGWIYDNSTFPSTIVTEWDLVCTHKTLLQLSQSIYMAGLLTGSLFFGILSDRLGRRKLLIWVYLQLAVSGSCAAFAPNFPAYCTCRFLSAMAMNCISCNSLTLSLEWLPIDVRPVFGFLLGFVPIMGQYLLAGIAYAIPQWRLLQLMVSLPFFVFFIYSRFFIESALWYFCSGKQDLALKALRRVAQINGKQEEGAKLNIEVLQANIHKEVTMNQAQTSLLQLLHCPAIRRLSLCLFPLCFTNFFSFYGMIMSLQTLGIDIYLSQMLFATVDLPLYFLCLLSIKSLGRRLTQMGSMLLSGICILVYAMVPLEQLLLHTTMAVLGKGCISASLHCIIIYVGELYPTIIRQRGLNMMIFLGNIGSCLSPLAAMTAKLHPSLPLLIYGAMPVAVSTIPVLLPETEGQPLPNTLQDLENR</sequence>
<feature type="transmembrane region" description="Helical" evidence="5">
    <location>
        <begin position="421"/>
        <end position="446"/>
    </location>
</feature>